<name>A0A6A0AIB5_HAELA</name>
<dbReference type="PANTHER" id="PTHR48098:SF6">
    <property type="entry name" value="FERRI-BACILLIBACTIN ESTERASE BESA"/>
    <property type="match status" value="1"/>
</dbReference>
<dbReference type="AlphaFoldDB" id="A0A6A0AIB5"/>
<sequence length="90" mass="9822">NWRPDAASWPGGGVWEYLGRLVEEVVPWLTQAYALSPRACDRILGGSSFGGIATLCAAMRYPQVWGASLVESPSLWIDKGNFLATTITQH</sequence>
<dbReference type="InterPro" id="IPR050583">
    <property type="entry name" value="Mycobacterial_A85_antigen"/>
</dbReference>
<dbReference type="PANTHER" id="PTHR48098">
    <property type="entry name" value="ENTEROCHELIN ESTERASE-RELATED"/>
    <property type="match status" value="1"/>
</dbReference>
<gene>
    <name evidence="1" type="ORF">HaLaN_31686</name>
</gene>
<comment type="caution">
    <text evidence="1">The sequence shown here is derived from an EMBL/GenBank/DDBJ whole genome shotgun (WGS) entry which is preliminary data.</text>
</comment>
<dbReference type="InterPro" id="IPR000801">
    <property type="entry name" value="Esterase-like"/>
</dbReference>
<feature type="non-terminal residue" evidence="1">
    <location>
        <position position="1"/>
    </location>
</feature>
<dbReference type="Proteomes" id="UP000485058">
    <property type="component" value="Unassembled WGS sequence"/>
</dbReference>
<accession>A0A6A0AIB5</accession>
<evidence type="ECO:0000313" key="1">
    <source>
        <dbReference type="EMBL" id="GFH32462.1"/>
    </source>
</evidence>
<dbReference type="Pfam" id="PF00756">
    <property type="entry name" value="Esterase"/>
    <property type="match status" value="1"/>
</dbReference>
<keyword evidence="2" id="KW-1185">Reference proteome</keyword>
<organism evidence="1 2">
    <name type="scientific">Haematococcus lacustris</name>
    <name type="common">Green alga</name>
    <name type="synonym">Haematococcus pluvialis</name>
    <dbReference type="NCBI Taxonomy" id="44745"/>
    <lineage>
        <taxon>Eukaryota</taxon>
        <taxon>Viridiplantae</taxon>
        <taxon>Chlorophyta</taxon>
        <taxon>core chlorophytes</taxon>
        <taxon>Chlorophyceae</taxon>
        <taxon>CS clade</taxon>
        <taxon>Chlamydomonadales</taxon>
        <taxon>Haematococcaceae</taxon>
        <taxon>Haematococcus</taxon>
    </lineage>
</organism>
<dbReference type="InterPro" id="IPR029058">
    <property type="entry name" value="AB_hydrolase_fold"/>
</dbReference>
<dbReference type="SUPFAM" id="SSF53474">
    <property type="entry name" value="alpha/beta-Hydrolases"/>
    <property type="match status" value="1"/>
</dbReference>
<proteinExistence type="predicted"/>
<reference evidence="1 2" key="1">
    <citation type="submission" date="2020-02" db="EMBL/GenBank/DDBJ databases">
        <title>Draft genome sequence of Haematococcus lacustris strain NIES-144.</title>
        <authorList>
            <person name="Morimoto D."/>
            <person name="Nakagawa S."/>
            <person name="Yoshida T."/>
            <person name="Sawayama S."/>
        </authorList>
    </citation>
    <scope>NUCLEOTIDE SEQUENCE [LARGE SCALE GENOMIC DNA]</scope>
    <source>
        <strain evidence="1 2">NIES-144</strain>
    </source>
</reference>
<dbReference type="Gene3D" id="3.40.50.1820">
    <property type="entry name" value="alpha/beta hydrolase"/>
    <property type="match status" value="1"/>
</dbReference>
<evidence type="ECO:0000313" key="2">
    <source>
        <dbReference type="Proteomes" id="UP000485058"/>
    </source>
</evidence>
<feature type="non-terminal residue" evidence="1">
    <location>
        <position position="90"/>
    </location>
</feature>
<protein>
    <submittedName>
        <fullName evidence="1">Putative esterase</fullName>
    </submittedName>
</protein>
<dbReference type="EMBL" id="BLLF01006674">
    <property type="protein sequence ID" value="GFH32462.1"/>
    <property type="molecule type" value="Genomic_DNA"/>
</dbReference>